<protein>
    <recommendedName>
        <fullName evidence="2">DUF6850 domain-containing protein</fullName>
    </recommendedName>
</protein>
<name>A0A1B8ZLN8_9FLAO</name>
<feature type="signal peptide" evidence="1">
    <location>
        <begin position="1"/>
        <end position="21"/>
    </location>
</feature>
<dbReference type="OrthoDB" id="1025008at2"/>
<accession>A0A1B8ZLN8</accession>
<proteinExistence type="predicted"/>
<dbReference type="Proteomes" id="UP000092651">
    <property type="component" value="Unassembled WGS sequence"/>
</dbReference>
<reference evidence="3 4" key="1">
    <citation type="submission" date="2016-07" db="EMBL/GenBank/DDBJ databases">
        <authorList>
            <person name="Jeong J.-J."/>
            <person name="Kim D.W."/>
            <person name="Sang M.K."/>
            <person name="Choi I.-G."/>
            <person name="Kim K.D."/>
        </authorList>
    </citation>
    <scope>NUCLEOTIDE SEQUENCE [LARGE SCALE GENOMIC DNA]</scope>
    <source>
        <strain evidence="3 4">UTM-3</strain>
    </source>
</reference>
<evidence type="ECO:0000256" key="1">
    <source>
        <dbReference type="SAM" id="SignalP"/>
    </source>
</evidence>
<keyword evidence="4" id="KW-1185">Reference proteome</keyword>
<comment type="caution">
    <text evidence="3">The sequence shown here is derived from an EMBL/GenBank/DDBJ whole genome shotgun (WGS) entry which is preliminary data.</text>
</comment>
<dbReference type="Pfam" id="PF21012">
    <property type="entry name" value="DUF6850"/>
    <property type="match status" value="1"/>
</dbReference>
<dbReference type="AlphaFoldDB" id="A0A1B8ZLN8"/>
<feature type="domain" description="DUF6850" evidence="2">
    <location>
        <begin position="55"/>
        <end position="501"/>
    </location>
</feature>
<dbReference type="EMBL" id="MAYH01000023">
    <property type="protein sequence ID" value="OCA72467.1"/>
    <property type="molecule type" value="Genomic_DNA"/>
</dbReference>
<dbReference type="InterPro" id="IPR049236">
    <property type="entry name" value="DUF6850"/>
</dbReference>
<evidence type="ECO:0000259" key="2">
    <source>
        <dbReference type="Pfam" id="PF21012"/>
    </source>
</evidence>
<evidence type="ECO:0000313" key="3">
    <source>
        <dbReference type="EMBL" id="OCA72467.1"/>
    </source>
</evidence>
<evidence type="ECO:0000313" key="4">
    <source>
        <dbReference type="Proteomes" id="UP000092651"/>
    </source>
</evidence>
<sequence>MKYLLSILILPALSFNVKLHAQENDTIMKKIREEYSYERILKNSINSNPSNMLGARKYSITTFSLFTQNSDTPNEIQQKGKGKNLWGVEARTLQILDPKTTVWGNASYSQGKNRQVVWNENTDYDIIYPYVAADSVGGDMKFENYAFSGGYSKKINSYTIGITGSYKASLSYRDIDPRPKNTSANFSLALGANKLMFQKFKIGAYLEAEKYTQKHYLSFVSNQGFPMIYNMSGMGNYNELLSGKLRQAYYEGWSYGGGLQIFEAENRSWYLTAGLKKFTLDKLLTEYTDLNASAINEQQFNFSLGKFFNTGRILWGISADGSYKERKGTENLFLNDNSRNYIQIGSAERYNHQLAHTVVKGLLEIEHKSAKSTFIPFLGMIQEKEKYNNSLSSIELNKLIYGADYQWLKSFSEKLSLSVAMGLSVTEVYKNNSVFNLSGKPAIQQMVRDNYNYQSSDFWQAKLDVNVHFTFPVIKNAYVGGKMMYSSFKNDNNMLFAATIGGIF</sequence>
<dbReference type="RefSeq" id="WP_065394689.1">
    <property type="nucleotide sequence ID" value="NZ_MAYH01000023.1"/>
</dbReference>
<organism evidence="3 4">
    <name type="scientific">Chryseobacterium artocarpi</name>
    <dbReference type="NCBI Taxonomy" id="1414727"/>
    <lineage>
        <taxon>Bacteria</taxon>
        <taxon>Pseudomonadati</taxon>
        <taxon>Bacteroidota</taxon>
        <taxon>Flavobacteriia</taxon>
        <taxon>Flavobacteriales</taxon>
        <taxon>Weeksellaceae</taxon>
        <taxon>Chryseobacterium group</taxon>
        <taxon>Chryseobacterium</taxon>
    </lineage>
</organism>
<gene>
    <name evidence="3" type="ORF">BBI01_10115</name>
</gene>
<keyword evidence="1" id="KW-0732">Signal</keyword>
<feature type="chain" id="PRO_5008620840" description="DUF6850 domain-containing protein" evidence="1">
    <location>
        <begin position="22"/>
        <end position="504"/>
    </location>
</feature>